<evidence type="ECO:0000313" key="7">
    <source>
        <dbReference type="EMBL" id="OQO95187.1"/>
    </source>
</evidence>
<accession>A0A1V9ADI2</accession>
<dbReference type="GO" id="GO:0005737">
    <property type="term" value="C:cytoplasm"/>
    <property type="evidence" value="ECO:0007669"/>
    <property type="project" value="TreeGrafter"/>
</dbReference>
<dbReference type="Pfam" id="PF14759">
    <property type="entry name" value="Reductase_C"/>
    <property type="match status" value="1"/>
</dbReference>
<dbReference type="SUPFAM" id="SSF55424">
    <property type="entry name" value="FAD/NAD-linked reductases, dimerisation (C-terminal) domain"/>
    <property type="match status" value="1"/>
</dbReference>
<reference evidence="7 8" key="1">
    <citation type="submission" date="2017-02" db="EMBL/GenBank/DDBJ databases">
        <title>Draft genome of Saccharomonospora sp. 154.</title>
        <authorList>
            <person name="Alonso-Carmona G.S."/>
            <person name="De La Haba R."/>
            <person name="Vera-Gargallo B."/>
            <person name="Sandoval-Trujillo A.H."/>
            <person name="Ramirez-Duran N."/>
            <person name="Ventosa A."/>
        </authorList>
    </citation>
    <scope>NUCLEOTIDE SEQUENCE [LARGE SCALE GENOMIC DNA]</scope>
    <source>
        <strain evidence="7 8">LRS4.154</strain>
    </source>
</reference>
<dbReference type="Gene3D" id="3.50.50.60">
    <property type="entry name" value="FAD/NAD(P)-binding domain"/>
    <property type="match status" value="2"/>
</dbReference>
<evidence type="ECO:0000259" key="5">
    <source>
        <dbReference type="Pfam" id="PF07992"/>
    </source>
</evidence>
<protein>
    <submittedName>
        <fullName evidence="7">FAD-dependent oxidoreductase</fullName>
    </submittedName>
</protein>
<organism evidence="7 8">
    <name type="scientific">Saccharomonospora piscinae</name>
    <dbReference type="NCBI Taxonomy" id="687388"/>
    <lineage>
        <taxon>Bacteria</taxon>
        <taxon>Bacillati</taxon>
        <taxon>Actinomycetota</taxon>
        <taxon>Actinomycetes</taxon>
        <taxon>Pseudonocardiales</taxon>
        <taxon>Pseudonocardiaceae</taxon>
        <taxon>Saccharomonospora</taxon>
    </lineage>
</organism>
<evidence type="ECO:0000256" key="1">
    <source>
        <dbReference type="ARBA" id="ARBA00001974"/>
    </source>
</evidence>
<dbReference type="InterPro" id="IPR050446">
    <property type="entry name" value="FAD-oxidoreductase/Apoptosis"/>
</dbReference>
<dbReference type="InterPro" id="IPR028202">
    <property type="entry name" value="Reductase_C"/>
</dbReference>
<name>A0A1V9ADI2_SACPI</name>
<keyword evidence="2" id="KW-0285">Flavoprotein</keyword>
<dbReference type="InterPro" id="IPR036188">
    <property type="entry name" value="FAD/NAD-bd_sf"/>
</dbReference>
<evidence type="ECO:0000256" key="4">
    <source>
        <dbReference type="ARBA" id="ARBA00023002"/>
    </source>
</evidence>
<keyword evidence="4" id="KW-0560">Oxidoreductase</keyword>
<dbReference type="Pfam" id="PF07992">
    <property type="entry name" value="Pyr_redox_2"/>
    <property type="match status" value="1"/>
</dbReference>
<evidence type="ECO:0000259" key="6">
    <source>
        <dbReference type="Pfam" id="PF14759"/>
    </source>
</evidence>
<feature type="domain" description="FAD/NAD(P)-binding" evidence="5">
    <location>
        <begin position="6"/>
        <end position="303"/>
    </location>
</feature>
<dbReference type="Gene3D" id="3.30.390.30">
    <property type="match status" value="1"/>
</dbReference>
<evidence type="ECO:0000256" key="3">
    <source>
        <dbReference type="ARBA" id="ARBA00022827"/>
    </source>
</evidence>
<dbReference type="SUPFAM" id="SSF51905">
    <property type="entry name" value="FAD/NAD(P)-binding domain"/>
    <property type="match status" value="2"/>
</dbReference>
<dbReference type="GO" id="GO:0016651">
    <property type="term" value="F:oxidoreductase activity, acting on NAD(P)H"/>
    <property type="evidence" value="ECO:0007669"/>
    <property type="project" value="TreeGrafter"/>
</dbReference>
<dbReference type="Proteomes" id="UP000192591">
    <property type="component" value="Unassembled WGS sequence"/>
</dbReference>
<proteinExistence type="predicted"/>
<dbReference type="STRING" id="1962155.B1813_03060"/>
<keyword evidence="8" id="KW-1185">Reference proteome</keyword>
<dbReference type="InterPro" id="IPR023753">
    <property type="entry name" value="FAD/NAD-binding_dom"/>
</dbReference>
<evidence type="ECO:0000313" key="8">
    <source>
        <dbReference type="Proteomes" id="UP000192591"/>
    </source>
</evidence>
<evidence type="ECO:0000256" key="2">
    <source>
        <dbReference type="ARBA" id="ARBA00022630"/>
    </source>
</evidence>
<dbReference type="PANTHER" id="PTHR43557:SF2">
    <property type="entry name" value="RIESKE DOMAIN-CONTAINING PROTEIN-RELATED"/>
    <property type="match status" value="1"/>
</dbReference>
<feature type="domain" description="Reductase C-terminal" evidence="6">
    <location>
        <begin position="322"/>
        <end position="408"/>
    </location>
</feature>
<sequence>MTTGTVTIIGASLAGAKAAEELRTEGFSGRVILIGAEPDLPYERPPLSKEYLQGDAERASLAVHDEDWYADNDVELLLGTAAVEIHRDTHEVELADGRRVPYSALVLTTGASPRRLSLPGAELAGVHYLREVGDSERLRDALRAGGRVAVIGAGWIGLEVAAAARRYGCEVTVLEAQDVPLASALGSELGAYFGDLHRRHGVEVRTGHRPTALVGSDGRVIGVSTDAGDDIAADTVVVGIGVRPNTSLARGCGLAVSDGVVVDEYLRTSDPRIHAAGDVASAYRPWYGRHVRVEHWAAALGMGPAAARAVLERGEPYDDLPFFFTDQYDVGMEFAGFVDPRRAHRVVLRGDVDADSFHAFWLADGRVVAGLHVNRWDDGIEPVQRMIRGHAEVDPALLADTTAPLGEVAASV</sequence>
<gene>
    <name evidence="7" type="ORF">B1813_03060</name>
</gene>
<dbReference type="PRINTS" id="PR00411">
    <property type="entry name" value="PNDRDTASEI"/>
</dbReference>
<dbReference type="PANTHER" id="PTHR43557">
    <property type="entry name" value="APOPTOSIS-INDUCING FACTOR 1"/>
    <property type="match status" value="1"/>
</dbReference>
<comment type="caution">
    <text evidence="7">The sequence shown here is derived from an EMBL/GenBank/DDBJ whole genome shotgun (WGS) entry which is preliminary data.</text>
</comment>
<dbReference type="PRINTS" id="PR00368">
    <property type="entry name" value="FADPNR"/>
</dbReference>
<dbReference type="RefSeq" id="WP_081190564.1">
    <property type="nucleotide sequence ID" value="NZ_MWIH01000002.1"/>
</dbReference>
<keyword evidence="3" id="KW-0274">FAD</keyword>
<comment type="cofactor">
    <cofactor evidence="1">
        <name>FAD</name>
        <dbReference type="ChEBI" id="CHEBI:57692"/>
    </cofactor>
</comment>
<dbReference type="EMBL" id="MWIH01000002">
    <property type="protein sequence ID" value="OQO95187.1"/>
    <property type="molecule type" value="Genomic_DNA"/>
</dbReference>
<dbReference type="AlphaFoldDB" id="A0A1V9ADI2"/>
<dbReference type="InterPro" id="IPR016156">
    <property type="entry name" value="FAD/NAD-linked_Rdtase_dimer_sf"/>
</dbReference>